<dbReference type="GO" id="GO:0046474">
    <property type="term" value="P:glycerophospholipid biosynthetic process"/>
    <property type="evidence" value="ECO:0007669"/>
    <property type="project" value="TreeGrafter"/>
</dbReference>
<dbReference type="HOGENOM" id="CLU_030880_1_0_1"/>
<feature type="region of interest" description="Disordered" evidence="1">
    <location>
        <begin position="306"/>
        <end position="331"/>
    </location>
</feature>
<dbReference type="OrthoDB" id="270009at2759"/>
<sequence>MANEASSSSSSRIAFAFDIDGVLVKGTHPIPGAQAVLRKLQDKKIPFILLTNGGGHTEEAHVARLGQRLGLALDPRQFVQSHTPYLDLVPRYRDETILALGGHGPQIRDLARAYGFRRVVTSSDVAVSTEHTHPFPEMTGAHHEEHGRRLLHLHHHHQETLALRDDDGDSDGNLTRIAAIFVFSSPRDWCLDLQVVADLLLSRGGVLGGPRSAKNGDPTLPNCGYQQDGQPELLFCNPDLEWATQHRHPRLAQGAFRAALAGVWRELTKGRAELRFGICGKPSQTTFMYAEKTLVGFAASGRAVGGSDGGGGSGGGVSDVNGEGGRGREGGVAGVGANAGIKTVYMVGDNPESDIAGANAYSSQVGLEWKSVLVETGVHVSGTRPAHQPTHIASNVKKAVEWALSQEG</sequence>
<dbReference type="Gene3D" id="3.40.50.1000">
    <property type="entry name" value="HAD superfamily/HAD-like"/>
    <property type="match status" value="2"/>
</dbReference>
<evidence type="ECO:0000256" key="1">
    <source>
        <dbReference type="SAM" id="MobiDB-lite"/>
    </source>
</evidence>
<proteinExistence type="predicted"/>
<evidence type="ECO:0000313" key="3">
    <source>
        <dbReference type="Proteomes" id="UP000012174"/>
    </source>
</evidence>
<dbReference type="AlphaFoldDB" id="M7TZV5"/>
<keyword evidence="3" id="KW-1185">Reference proteome</keyword>
<dbReference type="NCBIfam" id="TIGR01460">
    <property type="entry name" value="HAD-SF-IIA"/>
    <property type="match status" value="1"/>
</dbReference>
<dbReference type="NCBIfam" id="TIGR01456">
    <property type="entry name" value="CECR5"/>
    <property type="match status" value="1"/>
</dbReference>
<protein>
    <submittedName>
        <fullName evidence="2">Putative had superfamily hydrolase protein</fullName>
    </submittedName>
</protein>
<dbReference type="PANTHER" id="PTHR14269:SF57">
    <property type="entry name" value="SUPERFAMILY HYDROLASE, PUTATIVE (AFU_ORTHOLOGUE AFUA_2G02580)-RELATED"/>
    <property type="match status" value="1"/>
</dbReference>
<dbReference type="eggNOG" id="KOG1618">
    <property type="taxonomic scope" value="Eukaryota"/>
</dbReference>
<dbReference type="InterPro" id="IPR050324">
    <property type="entry name" value="CDP-alcohol_PTase-I"/>
</dbReference>
<organism evidence="2 3">
    <name type="scientific">Eutypa lata (strain UCR-EL1)</name>
    <name type="common">Grapevine dieback disease fungus</name>
    <name type="synonym">Eutypa armeniacae</name>
    <dbReference type="NCBI Taxonomy" id="1287681"/>
    <lineage>
        <taxon>Eukaryota</taxon>
        <taxon>Fungi</taxon>
        <taxon>Dikarya</taxon>
        <taxon>Ascomycota</taxon>
        <taxon>Pezizomycotina</taxon>
        <taxon>Sordariomycetes</taxon>
        <taxon>Xylariomycetidae</taxon>
        <taxon>Xylariales</taxon>
        <taxon>Diatrypaceae</taxon>
        <taxon>Eutypa</taxon>
    </lineage>
</organism>
<dbReference type="KEGG" id="ela:UCREL1_755"/>
<dbReference type="Pfam" id="PF13242">
    <property type="entry name" value="Hydrolase_like"/>
    <property type="match status" value="1"/>
</dbReference>
<dbReference type="InterPro" id="IPR006353">
    <property type="entry name" value="HAD-SF_hydro_IIA_CECR5"/>
</dbReference>
<keyword evidence="2" id="KW-0378">Hydrolase</keyword>
<dbReference type="OMA" id="WPFHDLT"/>
<accession>M7TZV5</accession>
<dbReference type="Proteomes" id="UP000012174">
    <property type="component" value="Unassembled WGS sequence"/>
</dbReference>
<dbReference type="STRING" id="1287681.M7TZV5"/>
<dbReference type="InterPro" id="IPR036412">
    <property type="entry name" value="HAD-like_sf"/>
</dbReference>
<evidence type="ECO:0000313" key="2">
    <source>
        <dbReference type="EMBL" id="EMR72195.1"/>
    </source>
</evidence>
<dbReference type="InterPro" id="IPR006357">
    <property type="entry name" value="HAD-SF_hydro_IIA"/>
</dbReference>
<dbReference type="PANTHER" id="PTHR14269">
    <property type="entry name" value="CDP-DIACYLGLYCEROL--GLYCEROL-3-PHOSPHATE 3-PHOSPHATIDYLTRANSFERASE-RELATED"/>
    <property type="match status" value="1"/>
</dbReference>
<dbReference type="GO" id="GO:0016787">
    <property type="term" value="F:hydrolase activity"/>
    <property type="evidence" value="ECO:0007669"/>
    <property type="project" value="UniProtKB-KW"/>
</dbReference>
<reference evidence="3" key="1">
    <citation type="journal article" date="2013" name="Genome Announc.">
        <title>Draft genome sequence of the grapevine dieback fungus Eutypa lata UCR-EL1.</title>
        <authorList>
            <person name="Blanco-Ulate B."/>
            <person name="Rolshausen P.E."/>
            <person name="Cantu D."/>
        </authorList>
    </citation>
    <scope>NUCLEOTIDE SEQUENCE [LARGE SCALE GENOMIC DNA]</scope>
    <source>
        <strain evidence="3">UCR-EL1</strain>
    </source>
</reference>
<dbReference type="EMBL" id="KB705493">
    <property type="protein sequence ID" value="EMR72195.1"/>
    <property type="molecule type" value="Genomic_DNA"/>
</dbReference>
<dbReference type="GO" id="GO:0005739">
    <property type="term" value="C:mitochondrion"/>
    <property type="evidence" value="ECO:0007669"/>
    <property type="project" value="TreeGrafter"/>
</dbReference>
<feature type="compositionally biased region" description="Gly residues" evidence="1">
    <location>
        <begin position="306"/>
        <end position="317"/>
    </location>
</feature>
<dbReference type="InterPro" id="IPR023214">
    <property type="entry name" value="HAD_sf"/>
</dbReference>
<dbReference type="SUPFAM" id="SSF56784">
    <property type="entry name" value="HAD-like"/>
    <property type="match status" value="1"/>
</dbReference>
<gene>
    <name evidence="2" type="ORF">UCREL1_755</name>
</gene>
<name>M7TZV5_EUTLA</name>
<dbReference type="Pfam" id="PF13344">
    <property type="entry name" value="Hydrolase_6"/>
    <property type="match status" value="1"/>
</dbReference>